<gene>
    <name evidence="3" type="ORF">U0070_002310</name>
</gene>
<name>A0AAW0IAL5_MYOGA</name>
<dbReference type="GO" id="GO:0005516">
    <property type="term" value="F:calmodulin binding"/>
    <property type="evidence" value="ECO:0007669"/>
    <property type="project" value="TreeGrafter"/>
</dbReference>
<feature type="region of interest" description="Disordered" evidence="2">
    <location>
        <begin position="1"/>
        <end position="21"/>
    </location>
</feature>
<dbReference type="InterPro" id="IPR039887">
    <property type="entry name" value="IQCF"/>
</dbReference>
<dbReference type="FunFam" id="1.20.5.190:FF:000014">
    <property type="entry name" value="IQ motif containing F5"/>
    <property type="match status" value="1"/>
</dbReference>
<dbReference type="InterPro" id="IPR000048">
    <property type="entry name" value="IQ_motif_EF-hand-BS"/>
</dbReference>
<keyword evidence="4" id="KW-1185">Reference proteome</keyword>
<evidence type="ECO:0008006" key="5">
    <source>
        <dbReference type="Google" id="ProtNLM"/>
    </source>
</evidence>
<keyword evidence="1" id="KW-0677">Repeat</keyword>
<evidence type="ECO:0000313" key="4">
    <source>
        <dbReference type="Proteomes" id="UP001488838"/>
    </source>
</evidence>
<organism evidence="3 4">
    <name type="scientific">Myodes glareolus</name>
    <name type="common">Bank vole</name>
    <name type="synonym">Clethrionomys glareolus</name>
    <dbReference type="NCBI Taxonomy" id="447135"/>
    <lineage>
        <taxon>Eukaryota</taxon>
        <taxon>Metazoa</taxon>
        <taxon>Chordata</taxon>
        <taxon>Craniata</taxon>
        <taxon>Vertebrata</taxon>
        <taxon>Euteleostomi</taxon>
        <taxon>Mammalia</taxon>
        <taxon>Eutheria</taxon>
        <taxon>Euarchontoglires</taxon>
        <taxon>Glires</taxon>
        <taxon>Rodentia</taxon>
        <taxon>Myomorpha</taxon>
        <taxon>Muroidea</taxon>
        <taxon>Cricetidae</taxon>
        <taxon>Arvicolinae</taxon>
        <taxon>Myodes</taxon>
    </lineage>
</organism>
<dbReference type="PROSITE" id="PS50096">
    <property type="entry name" value="IQ"/>
    <property type="match status" value="2"/>
</dbReference>
<comment type="caution">
    <text evidence="3">The sequence shown here is derived from an EMBL/GenBank/DDBJ whole genome shotgun (WGS) entry which is preliminary data.</text>
</comment>
<evidence type="ECO:0000256" key="1">
    <source>
        <dbReference type="ARBA" id="ARBA00022737"/>
    </source>
</evidence>
<dbReference type="PANTHER" id="PTHR21633:SF10">
    <property type="entry name" value="IQ MOTIF CONTAINING F4"/>
    <property type="match status" value="1"/>
</dbReference>
<dbReference type="EMBL" id="JBBHLL010000176">
    <property type="protein sequence ID" value="KAK7811377.1"/>
    <property type="molecule type" value="Genomic_DNA"/>
</dbReference>
<dbReference type="FunFam" id="1.20.5.190:FF:000015">
    <property type="entry name" value="IQ motif containing F5"/>
    <property type="match status" value="1"/>
</dbReference>
<evidence type="ECO:0000313" key="3">
    <source>
        <dbReference type="EMBL" id="KAK7811377.1"/>
    </source>
</evidence>
<dbReference type="PANTHER" id="PTHR21633">
    <property type="entry name" value="IQ MOTIF CONTAINING F"/>
    <property type="match status" value="1"/>
</dbReference>
<dbReference type="AlphaFoldDB" id="A0AAW0IAL5"/>
<proteinExistence type="predicted"/>
<dbReference type="SMART" id="SM00015">
    <property type="entry name" value="IQ"/>
    <property type="match status" value="3"/>
</dbReference>
<sequence length="241" mass="28004">MIWEAMGLSKKTPPPPKLPSQTPSYQKLAAKKIQAWWRGTLVRRTLLKAALSAWIIQCWWRKILARKLEKRRIEALCRMAQETRACVTIQSWVRMQHARQVYLHLLSAIRIIQVSWRWYSCHTRGIFEGSYEITGHKLSLQLDIFLGSQRSHRSGWQPGQCQPWNRGSDQQLSVQWRHTSSAGHHECSIDDSNNETMAVEWQQNWNSLIAAVVAMTGATVEGQQGQWQKSYRTSDNDEQHQ</sequence>
<protein>
    <recommendedName>
        <fullName evidence="5">IQ motif containing F5</fullName>
    </recommendedName>
</protein>
<accession>A0AAW0IAL5</accession>
<evidence type="ECO:0000256" key="2">
    <source>
        <dbReference type="SAM" id="MobiDB-lite"/>
    </source>
</evidence>
<dbReference type="Gene3D" id="1.20.5.190">
    <property type="match status" value="2"/>
</dbReference>
<reference evidence="3 4" key="1">
    <citation type="journal article" date="2023" name="bioRxiv">
        <title>Conserved and derived expression patterns and positive selection on dental genes reveal complex evolutionary context of ever-growing rodent molars.</title>
        <authorList>
            <person name="Calamari Z.T."/>
            <person name="Song A."/>
            <person name="Cohen E."/>
            <person name="Akter M."/>
            <person name="Roy R.D."/>
            <person name="Hallikas O."/>
            <person name="Christensen M.M."/>
            <person name="Li P."/>
            <person name="Marangoni P."/>
            <person name="Jernvall J."/>
            <person name="Klein O.D."/>
        </authorList>
    </citation>
    <scope>NUCLEOTIDE SEQUENCE [LARGE SCALE GENOMIC DNA]</scope>
    <source>
        <strain evidence="3">V071</strain>
    </source>
</reference>
<dbReference type="Pfam" id="PF00612">
    <property type="entry name" value="IQ"/>
    <property type="match status" value="3"/>
</dbReference>
<dbReference type="Proteomes" id="UP001488838">
    <property type="component" value="Unassembled WGS sequence"/>
</dbReference>